<dbReference type="KEGG" id="dme:Dmel_CG10013"/>
<dbReference type="AGR" id="FB:FBgn0038012"/>
<evidence type="ECO:0000256" key="1">
    <source>
        <dbReference type="SAM" id="MobiDB-lite"/>
    </source>
</evidence>
<dbReference type="STRING" id="7227.FBpp0082039"/>
<reference evidence="5" key="2">
    <citation type="journal article" date="2002" name="Genome Biol.">
        <title>Finishing a whole-genome shotgun: release 3 of the Drosophila melanogaster euchromatic genome sequence.</title>
        <authorList>
            <person name="Celniker S.E."/>
            <person name="Wheeler D.A."/>
            <person name="Kronmiller B."/>
            <person name="Carlson J.W."/>
            <person name="Halpern A."/>
            <person name="Patel S."/>
            <person name="Adams M."/>
            <person name="Champe M."/>
            <person name="Dugan S.P."/>
            <person name="Frise E."/>
            <person name="Hodgson A."/>
            <person name="George R.A."/>
            <person name="Hoskins R.A."/>
            <person name="Laverty T."/>
            <person name="Muzny D.M."/>
            <person name="Nelson C.R."/>
            <person name="Pacleb J.M."/>
            <person name="Park S."/>
            <person name="Pfeiffer B.D."/>
            <person name="Richards S."/>
            <person name="Sodergren E.J."/>
            <person name="Svirskas R."/>
            <person name="Tabor P.E."/>
            <person name="Wan K."/>
            <person name="Stapleton M."/>
            <person name="Sutton G.G."/>
            <person name="Venter C."/>
            <person name="Weinstock G."/>
            <person name="Scherer S.E."/>
            <person name="Myers E.W."/>
            <person name="Gibbs R.A."/>
            <person name="Rubin G.M."/>
        </authorList>
    </citation>
    <scope>NUCLEOTIDE SEQUENCE [LARGE SCALE GENOMIC DNA]</scope>
    <source>
        <strain evidence="5">Berkeley</strain>
    </source>
</reference>
<dbReference type="Proteomes" id="UP000000803">
    <property type="component" value="Chromosome 3R"/>
</dbReference>
<evidence type="ECO:0000313" key="3">
    <source>
        <dbReference type="EMBL" id="AAQ22520.1"/>
    </source>
</evidence>
<dbReference type="UCSC" id="CG10013-RA">
    <property type="organism name" value="d. melanogaster"/>
</dbReference>
<dbReference type="eggNOG" id="KOG4784">
    <property type="taxonomic scope" value="Eukaryota"/>
</dbReference>
<reference evidence="2 5" key="5">
    <citation type="journal article" date="2002" name="Genome Biol.">
        <title>Heterochromatic sequences in a Drosophila whole-genome shotgun assembly.</title>
        <authorList>
            <person name="Hoskins R.A."/>
            <person name="Smith C.D."/>
            <person name="Carlson J.W."/>
            <person name="Carvalho A.B."/>
            <person name="Halpern A."/>
            <person name="Kaminker J.S."/>
            <person name="Kennedy C."/>
            <person name="Mungall C.J."/>
            <person name="Sullivan B.A."/>
            <person name="Sutton G.G."/>
            <person name="Yasuhara J.C."/>
            <person name="Wakimoto B.T."/>
            <person name="Myers E.W."/>
            <person name="Celniker S.E."/>
            <person name="Rubin G.M."/>
            <person name="Karpen G.H."/>
        </authorList>
    </citation>
    <scope>NUCLEOTIDE SEQUENCE [LARGE SCALE GENOMIC DNA]</scope>
    <source>
        <strain evidence="5">Berkeley</strain>
    </source>
</reference>
<dbReference type="InterPro" id="IPR019193">
    <property type="entry name" value="UBQ-conj_enz_E2-bd_prot"/>
</dbReference>
<reference evidence="5" key="4">
    <citation type="journal article" date="2002" name="Genome Biol.">
        <title>The transposable elements of the Drosophila melanogaster euchromatin: a genomics perspective.</title>
        <authorList>
            <person name="Kaminker J.S."/>
            <person name="Bergman C.M."/>
            <person name="Kronmiller B."/>
            <person name="Carlson J."/>
            <person name="Svirskas R."/>
            <person name="Patel S."/>
            <person name="Frise E."/>
            <person name="Wheeler D.A."/>
            <person name="Lewis S.E."/>
            <person name="Rubin G.M."/>
            <person name="Ashburner M."/>
            <person name="Celniker S.E."/>
        </authorList>
    </citation>
    <scope>NUCLEOTIDE SEQUENCE [LARGE SCALE GENOMIC DNA]</scope>
    <source>
        <strain evidence="5">Berkeley</strain>
    </source>
</reference>
<feature type="compositionally biased region" description="Polar residues" evidence="1">
    <location>
        <begin position="326"/>
        <end position="337"/>
    </location>
</feature>
<keyword evidence="5" id="KW-1185">Reference proteome</keyword>
<evidence type="ECO:0000313" key="4">
    <source>
        <dbReference type="FlyBase" id="FBgn0038012"/>
    </source>
</evidence>
<organism evidence="2 5">
    <name type="scientific">Drosophila melanogaster</name>
    <name type="common">Fruit fly</name>
    <dbReference type="NCBI Taxonomy" id="7227"/>
    <lineage>
        <taxon>Eukaryota</taxon>
        <taxon>Metazoa</taxon>
        <taxon>Ecdysozoa</taxon>
        <taxon>Arthropoda</taxon>
        <taxon>Hexapoda</taxon>
        <taxon>Insecta</taxon>
        <taxon>Pterygota</taxon>
        <taxon>Neoptera</taxon>
        <taxon>Endopterygota</taxon>
        <taxon>Diptera</taxon>
        <taxon>Brachycera</taxon>
        <taxon>Muscomorpha</taxon>
        <taxon>Ephydroidea</taxon>
        <taxon>Drosophilidae</taxon>
        <taxon>Drosophila</taxon>
        <taxon>Sophophora</taxon>
    </lineage>
</organism>
<gene>
    <name evidence="2" type="primary">Dmel\CG10013</name>
    <name evidence="2 4" type="ORF">CG10013</name>
    <name evidence="2" type="ORF">Dmel_CG10013</name>
</gene>
<reference evidence="2" key="11">
    <citation type="journal article" date="2015" name="G3 (Bethesda)">
        <title>Gene Model Annotations for Drosophila melanogaster: Impact of High-Throughput Data.</title>
        <authorList>
            <consortium name="FlyBase Consortium"/>
            <person name="Matthews B.B."/>
            <person name="Dos Santos G."/>
            <person name="Crosby M.A."/>
            <person name="Emmert D.B."/>
            <person name="St Pierre S.E."/>
            <person name="Gramates L.S."/>
            <person name="Zhou P."/>
            <person name="Schroeder A.J."/>
            <person name="Falls K."/>
            <person name="Strelets V."/>
            <person name="Russo S.M."/>
            <person name="Gelbart W.M."/>
            <person name="null"/>
        </authorList>
    </citation>
    <scope>NUCLEOTIDE SEQUENCE</scope>
</reference>
<dbReference type="EMBL" id="AE014297">
    <property type="protein sequence ID" value="AAF54776.2"/>
    <property type="molecule type" value="Genomic_DNA"/>
</dbReference>
<dbReference type="EMBL" id="BT010051">
    <property type="protein sequence ID" value="AAQ22520.1"/>
    <property type="molecule type" value="mRNA"/>
</dbReference>
<dbReference type="BioGRID-ORCS" id="41494">
    <property type="hits" value="0 hits in 1 CRISPR screen"/>
</dbReference>
<feature type="compositionally biased region" description="Low complexity" evidence="1">
    <location>
        <begin position="345"/>
        <end position="356"/>
    </location>
</feature>
<dbReference type="HOGENOM" id="CLU_601679_0_0_1"/>
<accession>Q7YU12</accession>
<dbReference type="Bgee" id="FBgn0038012">
    <property type="expression patterns" value="Expressed in spermatocyte in testis and 17 other cell types or tissues"/>
</dbReference>
<dbReference type="OMA" id="DGQLHYM"/>
<dbReference type="AlphaFoldDB" id="Q9VGA7"/>
<evidence type="ECO:0000313" key="2">
    <source>
        <dbReference type="EMBL" id="AAF54776.2"/>
    </source>
</evidence>
<name>Q9VGA7_DROME</name>
<evidence type="ECO:0000313" key="5">
    <source>
        <dbReference type="Proteomes" id="UP000000803"/>
    </source>
</evidence>
<protein>
    <submittedName>
        <fullName evidence="3">LD20383p</fullName>
    </submittedName>
</protein>
<reference evidence="2" key="8">
    <citation type="submission" date="2006-08" db="EMBL/GenBank/DDBJ databases">
        <authorList>
            <person name="Celniker S."/>
            <person name="Carlson J."/>
            <person name="Wan K."/>
            <person name="Frise E."/>
            <person name="Hoskins R."/>
            <person name="Park S."/>
            <person name="Svirskas R."/>
            <person name="Rubin G."/>
        </authorList>
    </citation>
    <scope>NUCLEOTIDE SEQUENCE</scope>
</reference>
<reference evidence="2 5" key="7">
    <citation type="journal article" date="2005" name="PLoS Comput. Biol.">
        <title>Combined evidence annotation of transposable elements in genome sequences.</title>
        <authorList>
            <person name="Quesneville H."/>
            <person name="Bergman C.M."/>
            <person name="Andrieu O."/>
            <person name="Autard D."/>
            <person name="Nouaud D."/>
            <person name="Ashburner M."/>
            <person name="Anxolabehere D."/>
        </authorList>
    </citation>
    <scope>NUCLEOTIDE SEQUENCE [LARGE SCALE GENOMIC DNA]</scope>
    <source>
        <strain evidence="5">Berkeley</strain>
    </source>
</reference>
<dbReference type="Pfam" id="PF09814">
    <property type="entry name" value="HECT_2"/>
    <property type="match status" value="1"/>
</dbReference>
<dbReference type="DNASU" id="41494"/>
<reference evidence="3" key="6">
    <citation type="submission" date="2003-08" db="EMBL/GenBank/DDBJ databases">
        <authorList>
            <person name="Stapleton M."/>
            <person name="Brokstein P."/>
            <person name="Hong L."/>
            <person name="Agbayani A."/>
            <person name="Carlson J."/>
            <person name="Champe M."/>
            <person name="Chavez C."/>
            <person name="Dorsett V."/>
            <person name="Dresnek D."/>
            <person name="Farfan D."/>
            <person name="Frise E."/>
            <person name="George R."/>
            <person name="Gonzalez M."/>
            <person name="Guarin H."/>
            <person name="Kronmiller B."/>
            <person name="Li P."/>
            <person name="Liao G."/>
            <person name="Miranda A."/>
            <person name="Mungall C.J."/>
            <person name="Nunoo J."/>
            <person name="Pacleb J."/>
            <person name="Paragas V."/>
            <person name="Park S."/>
            <person name="Patel S."/>
            <person name="Phouanenavong S."/>
            <person name="Wan K."/>
            <person name="Yu C."/>
            <person name="Lewis S.E."/>
            <person name="Rubin G.M."/>
            <person name="Celniker S."/>
        </authorList>
    </citation>
    <scope>NUCLEOTIDE SEQUENCE</scope>
    <source>
        <strain evidence="3">Berkeley</strain>
    </source>
</reference>
<dbReference type="VEuPathDB" id="VectorBase:FBgn0038012"/>
<reference evidence="2" key="14">
    <citation type="submission" date="2023-12" db="EMBL/GenBank/DDBJ databases">
        <authorList>
            <consortium name="FlyBase"/>
        </authorList>
    </citation>
    <scope>NUCLEOTIDE SEQUENCE</scope>
</reference>
<reference evidence="2" key="13">
    <citation type="journal article" date="2015" name="Genome Res.">
        <title>The Release 6 reference sequence of the Drosophila melanogaster genome.</title>
        <authorList>
            <person name="Hoskins R.A."/>
            <person name="Carlson J.W."/>
            <person name="Wan K.H."/>
            <person name="Park S."/>
            <person name="Mendez I."/>
            <person name="Galle S.E."/>
            <person name="Booth B.W."/>
            <person name="Pfeiffer B.D."/>
            <person name="George R.A."/>
            <person name="Svirskas R."/>
            <person name="Krzywinski M."/>
            <person name="Schein J."/>
            <person name="Accardo M.C."/>
            <person name="Damia E."/>
            <person name="Messina G."/>
            <person name="Mendez-Lago M."/>
            <person name="de Pablos B."/>
            <person name="Demakova O.V."/>
            <person name="Andreyeva E.N."/>
            <person name="Boldyreva L.V."/>
            <person name="Marra M."/>
            <person name="Carvalho A.B."/>
            <person name="Dimitri P."/>
            <person name="Villasante A."/>
            <person name="Zhimulev I.F."/>
            <person name="Rubin G.M."/>
            <person name="Karpen G.H."/>
            <person name="Celniker S.E."/>
        </authorList>
    </citation>
    <scope>NUCLEOTIDE SEQUENCE</scope>
</reference>
<reference evidence="2 5" key="1">
    <citation type="journal article" date="2000" name="Science">
        <title>The genome sequence of Drosophila melanogaster.</title>
        <authorList>
            <person name="Adams M.D."/>
            <person name="Celniker S.E."/>
            <person name="Holt R.A."/>
            <person name="Evans C.A."/>
            <person name="Gocayne J.D."/>
            <person name="Amanatides P.G."/>
            <person name="Scherer S.E."/>
            <person name="Li P.W."/>
            <person name="Hoskins R.A."/>
            <person name="Galle R.F."/>
            <person name="George R.A."/>
            <person name="Lewis S.E."/>
            <person name="Richards S."/>
            <person name="Ashburner M."/>
            <person name="Henderson S.N."/>
            <person name="Sutton G.G."/>
            <person name="Wortman J.R."/>
            <person name="Yandell M.D."/>
            <person name="Zhang Q."/>
            <person name="Chen L.X."/>
            <person name="Brandon R.C."/>
            <person name="Rogers Y.H."/>
            <person name="Blazej R.G."/>
            <person name="Champe M."/>
            <person name="Pfeiffer B.D."/>
            <person name="Wan K.H."/>
            <person name="Doyle C."/>
            <person name="Baxter E.G."/>
            <person name="Helt G."/>
            <person name="Nelson C.R."/>
            <person name="Gabor G.L."/>
            <person name="Abril J.F."/>
            <person name="Agbayani A."/>
            <person name="An H.J."/>
            <person name="Andrews-Pfannkoch C."/>
            <person name="Baldwin D."/>
            <person name="Ballew R.M."/>
            <person name="Basu A."/>
            <person name="Baxendale J."/>
            <person name="Bayraktaroglu L."/>
            <person name="Beasley E.M."/>
            <person name="Beeson K.Y."/>
            <person name="Benos P.V."/>
            <person name="Berman B.P."/>
            <person name="Bhandari D."/>
            <person name="Bolshakov S."/>
            <person name="Borkova D."/>
            <person name="Botchan M.R."/>
            <person name="Bouck J."/>
            <person name="Brokstein P."/>
            <person name="Brottier P."/>
            <person name="Burtis K.C."/>
            <person name="Busam D.A."/>
            <person name="Butler H."/>
            <person name="Cadieu E."/>
            <person name="Center A."/>
            <person name="Chandra I."/>
            <person name="Cherry J.M."/>
            <person name="Cawley S."/>
            <person name="Dahlke C."/>
            <person name="Davenport L.B."/>
            <person name="Davies P."/>
            <person name="de Pablos B."/>
            <person name="Delcher A."/>
            <person name="Deng Z."/>
            <person name="Mays A.D."/>
            <person name="Dew I."/>
            <person name="Dietz S.M."/>
            <person name="Dodson K."/>
            <person name="Doup L.E."/>
            <person name="Downes M."/>
            <person name="Dugan-Rocha S."/>
            <person name="Dunkov B.C."/>
            <person name="Dunn P."/>
            <person name="Durbin K.J."/>
            <person name="Evangelista C.C."/>
            <person name="Ferraz C."/>
            <person name="Ferriera S."/>
            <person name="Fleischmann W."/>
            <person name="Fosler C."/>
            <person name="Gabrielian A.E."/>
            <person name="Garg N.S."/>
            <person name="Gelbart W.M."/>
            <person name="Glasser K."/>
            <person name="Glodek A."/>
            <person name="Gong F."/>
            <person name="Gorrell J.H."/>
            <person name="Gu Z."/>
            <person name="Guan P."/>
            <person name="Harris M."/>
            <person name="Harris N.L."/>
            <person name="Harvey D."/>
            <person name="Heiman T.J."/>
            <person name="Hernandez J.R."/>
            <person name="Houck J."/>
            <person name="Hostin D."/>
            <person name="Houston K.A."/>
            <person name="Howland T.J."/>
            <person name="Wei M.H."/>
            <person name="Ibegwam C."/>
            <person name="Jalali M."/>
            <person name="Kalush F."/>
            <person name="Karpen G.H."/>
            <person name="Ke Z."/>
            <person name="Kennison J.A."/>
            <person name="Ketchum K.A."/>
            <person name="Kimmel B.E."/>
            <person name="Kodira C.D."/>
            <person name="Kraft C."/>
            <person name="Kravitz S."/>
            <person name="Kulp D."/>
            <person name="Lai Z."/>
            <person name="Lasko P."/>
            <person name="Lei Y."/>
            <person name="Levitsky A.A."/>
            <person name="Li J."/>
            <person name="Li Z."/>
            <person name="Liang Y."/>
            <person name="Lin X."/>
            <person name="Liu X."/>
            <person name="Mattei B."/>
            <person name="McIntosh T.C."/>
            <person name="McLeod M.P."/>
            <person name="McPherson D."/>
            <person name="Merkulov G."/>
            <person name="Milshina N.V."/>
            <person name="Mobarry C."/>
            <person name="Morris J."/>
            <person name="Moshrefi A."/>
            <person name="Mount S.M."/>
            <person name="Moy M."/>
            <person name="Murphy B."/>
            <person name="Murphy L."/>
            <person name="Muzny D.M."/>
            <person name="Nelson D.L."/>
            <person name="Nelson D.R."/>
            <person name="Nelson K.A."/>
            <person name="Nixon K."/>
            <person name="Nusskern D.R."/>
            <person name="Pacleb J.M."/>
            <person name="Palazzolo M."/>
            <person name="Pittman G.S."/>
            <person name="Pan S."/>
            <person name="Pollard J."/>
            <person name="Puri V."/>
            <person name="Reese M.G."/>
            <person name="Reinert K."/>
            <person name="Remington K."/>
            <person name="Saunders R.D."/>
            <person name="Scheeler F."/>
            <person name="Shen H."/>
            <person name="Shue B.C."/>
            <person name="Siden-Kiamos I."/>
            <person name="Simpson M."/>
            <person name="Skupski M.P."/>
            <person name="Smith T."/>
            <person name="Spier E."/>
            <person name="Spradling A.C."/>
            <person name="Stapleton M."/>
            <person name="Strong R."/>
            <person name="Sun E."/>
            <person name="Svirskas R."/>
            <person name="Tector C."/>
            <person name="Turner R."/>
            <person name="Venter E."/>
            <person name="Wang A.H."/>
            <person name="Wang X."/>
            <person name="Wang Z.Y."/>
            <person name="Wassarman D.A."/>
            <person name="Weinstock G.M."/>
            <person name="Weissenbach J."/>
            <person name="Williams S.M."/>
            <person name="WoodageT"/>
            <person name="Worley K.C."/>
            <person name="Wu D."/>
            <person name="Yang S."/>
            <person name="Yao Q.A."/>
            <person name="Ye J."/>
            <person name="Yeh R.F."/>
            <person name="Zaveri J.S."/>
            <person name="Zhan M."/>
            <person name="Zhang G."/>
            <person name="Zhao Q."/>
            <person name="Zheng L."/>
            <person name="Zheng X.H."/>
            <person name="Zhong F.N."/>
            <person name="Zhong W."/>
            <person name="Zhou X."/>
            <person name="Zhu S."/>
            <person name="Zhu X."/>
            <person name="Smith H.O."/>
            <person name="Gibbs R.A."/>
            <person name="Myers E.W."/>
            <person name="Rubin G.M."/>
            <person name="Venter J.C."/>
        </authorList>
    </citation>
    <scope>NUCLEOTIDE SEQUENCE [LARGE SCALE GENOMIC DNA]</scope>
    <source>
        <strain evidence="5">Berkeley</strain>
    </source>
</reference>
<dbReference type="RefSeq" id="NP_650175.2">
    <property type="nucleotide sequence ID" value="NM_141918.2"/>
</dbReference>
<reference evidence="2" key="12">
    <citation type="journal article" date="2015" name="G3 (Bethesda)">
        <title>Gene Model Annotations for Drosophila melanogaster: The Rule-Benders.</title>
        <authorList>
            <consortium name="FlyBase Consortium"/>
            <person name="Crosby M.A."/>
            <person name="Gramates L.S."/>
            <person name="Dos Santos G."/>
            <person name="Matthews B.B."/>
            <person name="St Pierre S.E."/>
            <person name="Zhou P."/>
            <person name="Schroeder A.J."/>
            <person name="Falls K."/>
            <person name="Emmert D.B."/>
            <person name="Russo S.M."/>
            <person name="Gelbart W.M."/>
            <person name="null"/>
        </authorList>
    </citation>
    <scope>NUCLEOTIDE SEQUENCE</scope>
</reference>
<sequence>MSLDQVIINCMRSKNWINVLLLRSMDLFQPLLVESSNVSQLIEVSPNGISWHEKNVEYRIIMDEFFDIITRTNAGDVPITLVEMKGSHVSFGLYLRRIRYSILDALTINVELGELPMCISPYNSCSLHCSNCTNEIIGQRQYYHIQEVPITTILPQNYFCPRNRIPVYPSEEELYYGLNYLVVCSELLGNGVKTIAGRRRVLCSRCKKCVGEFITRDVGVQLYADALRFVTLDSPLEFKEIFGHVTPTQIMMRLVNDGEICGPDQRRLFLKAVRPDGQLQLLHLEMDTKQMHILRSELKLPDIKKPDIDLPMEVDTSSESDVDMNVSDTSSSNSMPQTGDEELAPTPRSTTPRGTPTKTVQYVRLRGFRGWRVRYLFSGSDRDLIEHDDVYINWTDEGTRLLYISHLMMADLLSEFNANENLVASLEKKPLPTRTDNPRQSCIICESDKEFYARYERLAKISQEG</sequence>
<reference evidence="2 5" key="9">
    <citation type="journal article" date="2007" name="Science">
        <title>The Release 5.1 annotation of Drosophila melanogaster heterochromatin.</title>
        <authorList>
            <person name="Smith C.D."/>
            <person name="Shu S."/>
            <person name="Mungall C.J."/>
            <person name="Karpen G.H."/>
        </authorList>
    </citation>
    <scope>NUCLEOTIDE SEQUENCE [LARGE SCALE GENOMIC DNA]</scope>
    <source>
        <strain evidence="5">Berkeley</strain>
    </source>
</reference>
<dbReference type="GeneID" id="41494"/>
<reference evidence="2" key="15">
    <citation type="submission" date="2024-06" db="EMBL/GenBank/DDBJ databases">
        <title>Drosophila melanogaster release 4 sequence.</title>
        <authorList>
            <consortium name="Berkeley Drosophila Genome Project"/>
            <person name="Celniker S."/>
            <person name="Carlson J."/>
            <person name="Wan K."/>
            <person name="Pfeiffer B."/>
            <person name="Frise E."/>
            <person name="George R."/>
            <person name="Hoskins R."/>
            <person name="Stapleton M."/>
            <person name="Pacleb J."/>
            <person name="Park S."/>
            <person name="Svirskas R."/>
            <person name="Smith E."/>
            <person name="Yu C."/>
            <person name="Rubin G."/>
        </authorList>
    </citation>
    <scope>NUCLEOTIDE SEQUENCE</scope>
</reference>
<feature type="region of interest" description="Disordered" evidence="1">
    <location>
        <begin position="310"/>
        <end position="356"/>
    </location>
</feature>
<reference evidence="2 5" key="10">
    <citation type="journal article" date="2007" name="Science">
        <title>Sequence finishing and mapping of Drosophila melanogaster heterochromatin.</title>
        <authorList>
            <person name="Hoskins R.A."/>
            <person name="Carlson J.W."/>
            <person name="Kennedy C."/>
            <person name="Acevedo D."/>
            <person name="Evans-Holm M."/>
            <person name="Frise E."/>
            <person name="Wan K.H."/>
            <person name="Park S."/>
            <person name="Mendez-Lago M."/>
            <person name="Rossi F."/>
            <person name="Villasante A."/>
            <person name="Dimitri P."/>
            <person name="Karpen G.H."/>
            <person name="Celniker S.E."/>
        </authorList>
    </citation>
    <scope>NUCLEOTIDE SEQUENCE [LARGE SCALE GENOMIC DNA]</scope>
    <source>
        <strain evidence="5">Berkeley</strain>
    </source>
</reference>
<dbReference type="OrthoDB" id="7861534at2759"/>
<accession>Q9VGA7</accession>
<dbReference type="FlyBase" id="FBgn0038012">
    <property type="gene designation" value="CG10013"/>
</dbReference>
<feature type="compositionally biased region" description="Acidic residues" evidence="1">
    <location>
        <begin position="310"/>
        <end position="322"/>
    </location>
</feature>
<dbReference type="PaxDb" id="7227-FBpp0082039"/>
<reference evidence="5" key="3">
    <citation type="journal article" date="2002" name="Genome Biol.">
        <title>Annotation of the Drosophila melanogaster euchromatic genome: a systematic review.</title>
        <authorList>
            <person name="Misra S."/>
            <person name="Crosby M.A."/>
            <person name="Mungall C.J."/>
            <person name="Matthews B.B."/>
            <person name="Campbell K.S."/>
            <person name="Hradecky P."/>
            <person name="Huang Y."/>
            <person name="Kaminker J.S."/>
            <person name="Millburn G.H."/>
            <person name="Prochnik S.E."/>
            <person name="Smith C.D."/>
            <person name="Tupy J.L."/>
            <person name="Whitfied E.J."/>
            <person name="Bayraktaroglu L."/>
            <person name="Berman B.P."/>
            <person name="Bettencourt B.R."/>
            <person name="Celniker S.E."/>
            <person name="de Grey A.D."/>
            <person name="Drysdale R.A."/>
            <person name="Harris N.L."/>
            <person name="Richter J."/>
            <person name="Russo S."/>
            <person name="Schroeder A.J."/>
            <person name="Shu S.Q."/>
            <person name="Stapleton M."/>
            <person name="Yamada C."/>
            <person name="Ashburner M."/>
            <person name="Gelbart W.M."/>
            <person name="Rubin G.M."/>
            <person name="Lewis S.E."/>
        </authorList>
    </citation>
    <scope>GENOME REANNOTATION</scope>
    <source>
        <strain evidence="5">Berkeley</strain>
    </source>
</reference>
<proteinExistence type="evidence at transcript level"/>